<dbReference type="Pfam" id="PF00474">
    <property type="entry name" value="SSF"/>
    <property type="match status" value="1"/>
</dbReference>
<evidence type="ECO:0000256" key="6">
    <source>
        <dbReference type="ARBA" id="ARBA00022989"/>
    </source>
</evidence>
<evidence type="ECO:0000256" key="7">
    <source>
        <dbReference type="ARBA" id="ARBA00023053"/>
    </source>
</evidence>
<dbReference type="AlphaFoldDB" id="A0A517U3Q5"/>
<evidence type="ECO:0000256" key="11">
    <source>
        <dbReference type="RuleBase" id="RU362091"/>
    </source>
</evidence>
<evidence type="ECO:0000313" key="13">
    <source>
        <dbReference type="EMBL" id="QDT75247.1"/>
    </source>
</evidence>
<evidence type="ECO:0000256" key="12">
    <source>
        <dbReference type="SAM" id="Phobius"/>
    </source>
</evidence>
<feature type="transmembrane region" description="Helical" evidence="12">
    <location>
        <begin position="255"/>
        <end position="275"/>
    </location>
</feature>
<evidence type="ECO:0000256" key="5">
    <source>
        <dbReference type="ARBA" id="ARBA00022692"/>
    </source>
</evidence>
<dbReference type="NCBIfam" id="TIGR00813">
    <property type="entry name" value="sss"/>
    <property type="match status" value="1"/>
</dbReference>
<feature type="transmembrane region" description="Helical" evidence="12">
    <location>
        <begin position="504"/>
        <end position="522"/>
    </location>
</feature>
<feature type="transmembrane region" description="Helical" evidence="12">
    <location>
        <begin position="119"/>
        <end position="143"/>
    </location>
</feature>
<evidence type="ECO:0000256" key="8">
    <source>
        <dbReference type="ARBA" id="ARBA00023065"/>
    </source>
</evidence>
<evidence type="ECO:0000256" key="2">
    <source>
        <dbReference type="ARBA" id="ARBA00006434"/>
    </source>
</evidence>
<keyword evidence="5 12" id="KW-0812">Transmembrane</keyword>
<keyword evidence="9 12" id="KW-0472">Membrane</keyword>
<protein>
    <submittedName>
        <fullName evidence="13">Sodium/glucose cotransporter</fullName>
    </submittedName>
</protein>
<dbReference type="EMBL" id="CP036339">
    <property type="protein sequence ID" value="QDT75247.1"/>
    <property type="molecule type" value="Genomic_DNA"/>
</dbReference>
<feature type="transmembrane region" description="Helical" evidence="12">
    <location>
        <begin position="444"/>
        <end position="464"/>
    </location>
</feature>
<evidence type="ECO:0000313" key="14">
    <source>
        <dbReference type="Proteomes" id="UP000317909"/>
    </source>
</evidence>
<sequence length="565" mass="61156">MRESEQNLRWLVLGSIIGRYTEILSIAGCVKERRGLLSEVPPFVSSRLLGKSLAARNPGPMLLFAATSSIWQLPIPPLDAAIVAGYLGAMLALGVWVGRGQKTTVDYFLGGRSLPGWAVLLSIVSTETSAVTFLSIPGMAFAAGGDLRFLQITFGYVVGRLVVVWLLLPLYFRGEPFTAYEVLERRFGKASRRLTSLLFLVTRNIADALRLYLAALVLKEAMNLEMQLCIWAVGVVTIAYTYLGGVKSVVWNDCVQFAIYILGAAVILYKILTLLPGGVEQYWSYAAAHDKLRVFDFTPSLTAPLTFWGGLIGGMFLTGATHGTDQLTVQRLLAAKSQRTAGWALAASGFVVCFQFALFLLIGVGLAAFYDVYPPEVPFGKANDRVVAHFIINHLDPGIVGLTLAAVFAAAFSSSLNSLSTALVSDIVLPLSRNALSRETQMRWAKWSTLAFGILQIGIAVAAYRLSASQSIVNEVLTIAAFTSGPMLGLYLIGVLAPSISEKPALGGFLCGLIVISLVTFLPKYWTDLPTVWWPWYATIGSAATFAAAWLLNMTPLAAPNVQEY</sequence>
<dbReference type="PANTHER" id="PTHR42985:SF47">
    <property type="entry name" value="INTEGRAL MEMBRANE TRANSPORT PROTEIN"/>
    <property type="match status" value="1"/>
</dbReference>
<evidence type="ECO:0000256" key="1">
    <source>
        <dbReference type="ARBA" id="ARBA00004651"/>
    </source>
</evidence>
<keyword evidence="14" id="KW-1185">Reference proteome</keyword>
<keyword evidence="3" id="KW-0813">Transport</keyword>
<organism evidence="13 14">
    <name type="scientific">Lacipirellula limnantheis</name>
    <dbReference type="NCBI Taxonomy" id="2528024"/>
    <lineage>
        <taxon>Bacteria</taxon>
        <taxon>Pseudomonadati</taxon>
        <taxon>Planctomycetota</taxon>
        <taxon>Planctomycetia</taxon>
        <taxon>Pirellulales</taxon>
        <taxon>Lacipirellulaceae</taxon>
        <taxon>Lacipirellula</taxon>
    </lineage>
</organism>
<keyword evidence="7" id="KW-0915">Sodium</keyword>
<keyword evidence="4" id="KW-1003">Cell membrane</keyword>
<dbReference type="Proteomes" id="UP000317909">
    <property type="component" value="Chromosome"/>
</dbReference>
<name>A0A517U3Q5_9BACT</name>
<reference evidence="13 14" key="1">
    <citation type="submission" date="2019-02" db="EMBL/GenBank/DDBJ databases">
        <title>Deep-cultivation of Planctomycetes and their phenomic and genomic characterization uncovers novel biology.</title>
        <authorList>
            <person name="Wiegand S."/>
            <person name="Jogler M."/>
            <person name="Boedeker C."/>
            <person name="Pinto D."/>
            <person name="Vollmers J."/>
            <person name="Rivas-Marin E."/>
            <person name="Kohn T."/>
            <person name="Peeters S.H."/>
            <person name="Heuer A."/>
            <person name="Rast P."/>
            <person name="Oberbeckmann S."/>
            <person name="Bunk B."/>
            <person name="Jeske O."/>
            <person name="Meyerdierks A."/>
            <person name="Storesund J.E."/>
            <person name="Kallscheuer N."/>
            <person name="Luecker S."/>
            <person name="Lage O.M."/>
            <person name="Pohl T."/>
            <person name="Merkel B.J."/>
            <person name="Hornburger P."/>
            <person name="Mueller R.-W."/>
            <person name="Bruemmer F."/>
            <person name="Labrenz M."/>
            <person name="Spormann A.M."/>
            <person name="Op den Camp H."/>
            <person name="Overmann J."/>
            <person name="Amann R."/>
            <person name="Jetten M.S.M."/>
            <person name="Mascher T."/>
            <person name="Medema M.H."/>
            <person name="Devos D.P."/>
            <person name="Kaster A.-K."/>
            <person name="Ovreas L."/>
            <person name="Rohde M."/>
            <person name="Galperin M.Y."/>
            <person name="Jogler C."/>
        </authorList>
    </citation>
    <scope>NUCLEOTIDE SEQUENCE [LARGE SCALE GENOMIC DNA]</scope>
    <source>
        <strain evidence="13 14">I41</strain>
    </source>
</reference>
<evidence type="ECO:0000256" key="3">
    <source>
        <dbReference type="ARBA" id="ARBA00022448"/>
    </source>
</evidence>
<feature type="transmembrane region" description="Helical" evidence="12">
    <location>
        <begin position="301"/>
        <end position="320"/>
    </location>
</feature>
<evidence type="ECO:0000256" key="9">
    <source>
        <dbReference type="ARBA" id="ARBA00023136"/>
    </source>
</evidence>
<dbReference type="Gene3D" id="1.20.1730.10">
    <property type="entry name" value="Sodium/glucose cotransporter"/>
    <property type="match status" value="1"/>
</dbReference>
<accession>A0A517U3Q5</accession>
<comment type="similarity">
    <text evidence="2 11">Belongs to the sodium:solute symporter (SSF) (TC 2.A.21) family.</text>
</comment>
<feature type="transmembrane region" description="Helical" evidence="12">
    <location>
        <begin position="476"/>
        <end position="497"/>
    </location>
</feature>
<proteinExistence type="inferred from homology"/>
<dbReference type="PROSITE" id="PS50283">
    <property type="entry name" value="NA_SOLUT_SYMP_3"/>
    <property type="match status" value="1"/>
</dbReference>
<keyword evidence="8" id="KW-0406">Ion transport</keyword>
<dbReference type="PANTHER" id="PTHR42985">
    <property type="entry name" value="SODIUM-COUPLED MONOCARBOXYLATE TRANSPORTER"/>
    <property type="match status" value="1"/>
</dbReference>
<feature type="transmembrane region" description="Helical" evidence="12">
    <location>
        <begin position="57"/>
        <end position="74"/>
    </location>
</feature>
<comment type="subcellular location">
    <subcellularLocation>
        <location evidence="1">Cell membrane</location>
        <topology evidence="1">Multi-pass membrane protein</topology>
    </subcellularLocation>
</comment>
<dbReference type="InterPro" id="IPR038377">
    <property type="entry name" value="Na/Glc_symporter_sf"/>
</dbReference>
<feature type="transmembrane region" description="Helical" evidence="12">
    <location>
        <begin position="80"/>
        <end position="98"/>
    </location>
</feature>
<feature type="transmembrane region" description="Helical" evidence="12">
    <location>
        <begin position="399"/>
        <end position="424"/>
    </location>
</feature>
<dbReference type="KEGG" id="llh:I41_44570"/>
<gene>
    <name evidence="13" type="primary">sglT_7</name>
    <name evidence="13" type="ORF">I41_44570</name>
</gene>
<dbReference type="InterPro" id="IPR001734">
    <property type="entry name" value="Na/solute_symporter"/>
</dbReference>
<feature type="transmembrane region" description="Helical" evidence="12">
    <location>
        <begin position="193"/>
        <end position="218"/>
    </location>
</feature>
<feature type="transmembrane region" description="Helical" evidence="12">
    <location>
        <begin position="224"/>
        <end position="243"/>
    </location>
</feature>
<evidence type="ECO:0000256" key="10">
    <source>
        <dbReference type="ARBA" id="ARBA00023201"/>
    </source>
</evidence>
<dbReference type="GO" id="GO:0005886">
    <property type="term" value="C:plasma membrane"/>
    <property type="evidence" value="ECO:0007669"/>
    <property type="project" value="UniProtKB-SubCell"/>
</dbReference>
<dbReference type="CDD" id="cd11493">
    <property type="entry name" value="SLC5sbd_NIS-like_u1"/>
    <property type="match status" value="1"/>
</dbReference>
<dbReference type="InterPro" id="IPR051163">
    <property type="entry name" value="Sodium:Solute_Symporter_SSF"/>
</dbReference>
<feature type="transmembrane region" description="Helical" evidence="12">
    <location>
        <begin position="534"/>
        <end position="552"/>
    </location>
</feature>
<dbReference type="GO" id="GO:0015293">
    <property type="term" value="F:symporter activity"/>
    <property type="evidence" value="ECO:0007669"/>
    <property type="project" value="TreeGrafter"/>
</dbReference>
<keyword evidence="6 12" id="KW-1133">Transmembrane helix</keyword>
<evidence type="ECO:0000256" key="4">
    <source>
        <dbReference type="ARBA" id="ARBA00022475"/>
    </source>
</evidence>
<keyword evidence="10" id="KW-0739">Sodium transport</keyword>
<feature type="transmembrane region" description="Helical" evidence="12">
    <location>
        <begin position="149"/>
        <end position="172"/>
    </location>
</feature>
<dbReference type="GO" id="GO:0006814">
    <property type="term" value="P:sodium ion transport"/>
    <property type="evidence" value="ECO:0007669"/>
    <property type="project" value="UniProtKB-KW"/>
</dbReference>
<feature type="transmembrane region" description="Helical" evidence="12">
    <location>
        <begin position="341"/>
        <end position="370"/>
    </location>
</feature>